<proteinExistence type="predicted"/>
<accession>A0A1F2PLS0</accession>
<organism evidence="2 3">
    <name type="scientific">Acetobacterium wieringae</name>
    <dbReference type="NCBI Taxonomy" id="52694"/>
    <lineage>
        <taxon>Bacteria</taxon>
        <taxon>Bacillati</taxon>
        <taxon>Bacillota</taxon>
        <taxon>Clostridia</taxon>
        <taxon>Eubacteriales</taxon>
        <taxon>Eubacteriaceae</taxon>
        <taxon>Acetobacterium</taxon>
    </lineage>
</organism>
<gene>
    <name evidence="2" type="ORF">ACWI_09310</name>
</gene>
<reference evidence="2 3" key="1">
    <citation type="submission" date="2015-09" db="EMBL/GenBank/DDBJ databases">
        <title>Genome sequence of Acetobacterium wieringae DSM 1911.</title>
        <authorList>
            <person name="Poehlein A."/>
            <person name="Bengelsdorf F.R."/>
            <person name="Schiel-Bengelsdorf B."/>
            <person name="Duerre P."/>
            <person name="Daniel R."/>
        </authorList>
    </citation>
    <scope>NUCLEOTIDE SEQUENCE [LARGE SCALE GENOMIC DNA]</scope>
    <source>
        <strain evidence="2 3">DSM 1911</strain>
    </source>
</reference>
<protein>
    <submittedName>
        <fullName evidence="2">Uncharacterized protein</fullName>
    </submittedName>
</protein>
<comment type="caution">
    <text evidence="2">The sequence shown here is derived from an EMBL/GenBank/DDBJ whole genome shotgun (WGS) entry which is preliminary data.</text>
</comment>
<dbReference type="EMBL" id="LKEU01000018">
    <property type="protein sequence ID" value="OFV71626.1"/>
    <property type="molecule type" value="Genomic_DNA"/>
</dbReference>
<evidence type="ECO:0000313" key="2">
    <source>
        <dbReference type="EMBL" id="OFV71626.1"/>
    </source>
</evidence>
<evidence type="ECO:0000313" key="3">
    <source>
        <dbReference type="Proteomes" id="UP000176244"/>
    </source>
</evidence>
<dbReference type="STRING" id="52694.ACWI_09310"/>
<dbReference type="RefSeq" id="WP_070370272.1">
    <property type="nucleotide sequence ID" value="NZ_JBCFAW010000002.1"/>
</dbReference>
<feature type="region of interest" description="Disordered" evidence="1">
    <location>
        <begin position="1"/>
        <end position="34"/>
    </location>
</feature>
<evidence type="ECO:0000256" key="1">
    <source>
        <dbReference type="SAM" id="MobiDB-lite"/>
    </source>
</evidence>
<dbReference type="OrthoDB" id="1779822at2"/>
<sequence length="148" mass="16362">MNSQQPHHRHDENCGCHGDHHHAAPAHQPERHQHNPQAITVKTHDASLVGSYRLTIELSFEEAVTTLDAALKKIAAQITERGGIIGHIKANLTAEGQSCMISLTEEKPDWHYNDSRRCQVEGVAIVFGILPEQLTAILNTVLGPYRLA</sequence>
<feature type="compositionally biased region" description="Basic and acidic residues" evidence="1">
    <location>
        <begin position="9"/>
        <end position="33"/>
    </location>
</feature>
<name>A0A1F2PLS0_9FIRM</name>
<dbReference type="AlphaFoldDB" id="A0A1F2PLS0"/>
<dbReference type="Proteomes" id="UP000176244">
    <property type="component" value="Unassembled WGS sequence"/>
</dbReference>